<comment type="caution">
    <text evidence="4">The sequence shown here is derived from an EMBL/GenBank/DDBJ whole genome shotgun (WGS) entry which is preliminary data.</text>
</comment>
<dbReference type="PANTHER" id="PTHR38465:SF2">
    <property type="entry name" value="HTH-TYPE TRANSCRIPTIONAL REGULATOR MMPR5"/>
    <property type="match status" value="1"/>
</dbReference>
<keyword evidence="3" id="KW-0804">Transcription</keyword>
<dbReference type="Gene3D" id="1.10.10.10">
    <property type="entry name" value="Winged helix-like DNA-binding domain superfamily/Winged helix DNA-binding domain"/>
    <property type="match status" value="1"/>
</dbReference>
<dbReference type="InterPro" id="IPR036390">
    <property type="entry name" value="WH_DNA-bd_sf"/>
</dbReference>
<evidence type="ECO:0000256" key="3">
    <source>
        <dbReference type="ARBA" id="ARBA00023163"/>
    </source>
</evidence>
<dbReference type="GO" id="GO:0003677">
    <property type="term" value="F:DNA binding"/>
    <property type="evidence" value="ECO:0007669"/>
    <property type="project" value="UniProtKB-KW"/>
</dbReference>
<dbReference type="SUPFAM" id="SSF46785">
    <property type="entry name" value="Winged helix' DNA-binding domain"/>
    <property type="match status" value="1"/>
</dbReference>
<proteinExistence type="predicted"/>
<dbReference type="PANTHER" id="PTHR38465">
    <property type="entry name" value="HTH-TYPE TRANSCRIPTIONAL REGULATOR MJ1563-RELATED"/>
    <property type="match status" value="1"/>
</dbReference>
<keyword evidence="1" id="KW-0805">Transcription regulation</keyword>
<evidence type="ECO:0000313" key="5">
    <source>
        <dbReference type="Proteomes" id="UP000612808"/>
    </source>
</evidence>
<accession>A0A8J3N999</accession>
<dbReference type="InterPro" id="IPR036388">
    <property type="entry name" value="WH-like_DNA-bd_sf"/>
</dbReference>
<gene>
    <name evidence="4" type="primary">mmpR5</name>
    <name evidence="4" type="ORF">Aru02nite_18000</name>
</gene>
<dbReference type="RefSeq" id="WP_203656528.1">
    <property type="nucleotide sequence ID" value="NZ_BAAAZM010000004.1"/>
</dbReference>
<keyword evidence="5" id="KW-1185">Reference proteome</keyword>
<keyword evidence="2" id="KW-0238">DNA-binding</keyword>
<evidence type="ECO:0000256" key="2">
    <source>
        <dbReference type="ARBA" id="ARBA00023125"/>
    </source>
</evidence>
<name>A0A8J3N999_9ACTN</name>
<organism evidence="4 5">
    <name type="scientific">Actinocatenispora rupis</name>
    <dbReference type="NCBI Taxonomy" id="519421"/>
    <lineage>
        <taxon>Bacteria</taxon>
        <taxon>Bacillati</taxon>
        <taxon>Actinomycetota</taxon>
        <taxon>Actinomycetes</taxon>
        <taxon>Micromonosporales</taxon>
        <taxon>Micromonosporaceae</taxon>
        <taxon>Actinocatenispora</taxon>
    </lineage>
</organism>
<protein>
    <submittedName>
        <fullName evidence="4">HTH-type transcriptional regulator MmpR5</fullName>
    </submittedName>
</protein>
<dbReference type="EMBL" id="BOMB01000010">
    <property type="protein sequence ID" value="GID10911.1"/>
    <property type="molecule type" value="Genomic_DNA"/>
</dbReference>
<evidence type="ECO:0000256" key="1">
    <source>
        <dbReference type="ARBA" id="ARBA00023015"/>
    </source>
</evidence>
<reference evidence="4" key="1">
    <citation type="submission" date="2021-01" db="EMBL/GenBank/DDBJ databases">
        <title>Whole genome shotgun sequence of Actinocatenispora rupis NBRC 107355.</title>
        <authorList>
            <person name="Komaki H."/>
            <person name="Tamura T."/>
        </authorList>
    </citation>
    <scope>NUCLEOTIDE SEQUENCE</scope>
    <source>
        <strain evidence="4">NBRC 107355</strain>
    </source>
</reference>
<dbReference type="Proteomes" id="UP000612808">
    <property type="component" value="Unassembled WGS sequence"/>
</dbReference>
<evidence type="ECO:0000313" key="4">
    <source>
        <dbReference type="EMBL" id="GID10911.1"/>
    </source>
</evidence>
<dbReference type="InterPro" id="IPR052362">
    <property type="entry name" value="HTH-GbsR_regulator"/>
</dbReference>
<sequence>MDELRRYAEEFALEFARNGTPPANGKLMGWLLVCDPPAQTSAQLGAALGLSKGSVSTGMRMLVRTGIARRVVLPGTRGHAYEITPDAMARATSDAIPQWRSMAELLDRGVDLLGPGTPRARRLTYARDFYQWIVARIPELVEEFKREHGL</sequence>
<dbReference type="Gene3D" id="1.10.287.160">
    <property type="entry name" value="HR1 repeat"/>
    <property type="match status" value="1"/>
</dbReference>
<dbReference type="AlphaFoldDB" id="A0A8J3N999"/>